<dbReference type="SUPFAM" id="SSF53448">
    <property type="entry name" value="Nucleotide-diphospho-sugar transferases"/>
    <property type="match status" value="1"/>
</dbReference>
<keyword evidence="6" id="KW-1185">Reference proteome</keyword>
<evidence type="ECO:0000256" key="3">
    <source>
        <dbReference type="ARBA" id="ARBA00022679"/>
    </source>
</evidence>
<keyword evidence="2" id="KW-0328">Glycosyltransferase</keyword>
<dbReference type="InterPro" id="IPR050834">
    <property type="entry name" value="Glycosyltransf_2"/>
</dbReference>
<sequence length="332" mass="37840">MKPPLISVLMPVYNCGQYVAEAVDSILNQTVIDFEFIIIDDASTDSTVEIIRQYSDPRITLVVKEANTGYTKSLNMGVSMARGQFIARMDGDDVSLPERFAEQLNLFTSRPEVIVCGSCMTVIGTNGPIMFPETHTEISIALLSSNPVAHPSVMIRSSSLKKFNYVPEKEPAEDYHLWTTLISEGQFYNIQKALIQYRLHDSQISSTKKEVQYKSFFDSRHELLRRLPYSKEKYDDLLTRKSLIPEISNSQDFIKASKWFSDLKKVNKNSGLFPEVAFDDQINHWMTNAALGFFTNHLFQLSTIPLLMYLPLNDVIRILKMHGKFLISKVTT</sequence>
<gene>
    <name evidence="5" type="ORF">HYN48_06600</name>
</gene>
<evidence type="ECO:0000313" key="5">
    <source>
        <dbReference type="EMBL" id="AWA29772.1"/>
    </source>
</evidence>
<dbReference type="PANTHER" id="PTHR43685">
    <property type="entry name" value="GLYCOSYLTRANSFERASE"/>
    <property type="match status" value="1"/>
</dbReference>
<dbReference type="RefSeq" id="WP_108370356.1">
    <property type="nucleotide sequence ID" value="NZ_CP028811.1"/>
</dbReference>
<dbReference type="GO" id="GO:0016757">
    <property type="term" value="F:glycosyltransferase activity"/>
    <property type="evidence" value="ECO:0007669"/>
    <property type="project" value="UniProtKB-KW"/>
</dbReference>
<reference evidence="5 6" key="1">
    <citation type="submission" date="2018-04" db="EMBL/GenBank/DDBJ databases">
        <title>Genome sequencing of Flavobacterium sp. HYN0048.</title>
        <authorList>
            <person name="Yi H."/>
            <person name="Baek C."/>
        </authorList>
    </citation>
    <scope>NUCLEOTIDE SEQUENCE [LARGE SCALE GENOMIC DNA]</scope>
    <source>
        <strain evidence="5 6">HYN0048</strain>
    </source>
</reference>
<dbReference type="KEGG" id="fmg:HYN48_06600"/>
<evidence type="ECO:0000256" key="1">
    <source>
        <dbReference type="ARBA" id="ARBA00006739"/>
    </source>
</evidence>
<dbReference type="PANTHER" id="PTHR43685:SF5">
    <property type="entry name" value="GLYCOSYLTRANSFERASE EPSE-RELATED"/>
    <property type="match status" value="1"/>
</dbReference>
<dbReference type="InterPro" id="IPR029044">
    <property type="entry name" value="Nucleotide-diphossugar_trans"/>
</dbReference>
<dbReference type="Proteomes" id="UP000244193">
    <property type="component" value="Chromosome"/>
</dbReference>
<organism evidence="5 6">
    <name type="scientific">Flavobacterium magnum</name>
    <dbReference type="NCBI Taxonomy" id="2162713"/>
    <lineage>
        <taxon>Bacteria</taxon>
        <taxon>Pseudomonadati</taxon>
        <taxon>Bacteroidota</taxon>
        <taxon>Flavobacteriia</taxon>
        <taxon>Flavobacteriales</taxon>
        <taxon>Flavobacteriaceae</taxon>
        <taxon>Flavobacterium</taxon>
    </lineage>
</organism>
<dbReference type="OrthoDB" id="9815829at2"/>
<comment type="similarity">
    <text evidence="1">Belongs to the glycosyltransferase 2 family.</text>
</comment>
<evidence type="ECO:0000256" key="2">
    <source>
        <dbReference type="ARBA" id="ARBA00022676"/>
    </source>
</evidence>
<keyword evidence="3" id="KW-0808">Transferase</keyword>
<accession>A0A2S0RGD3</accession>
<feature type="domain" description="Glycosyltransferase 2-like" evidence="4">
    <location>
        <begin position="7"/>
        <end position="135"/>
    </location>
</feature>
<dbReference type="Gene3D" id="3.90.550.10">
    <property type="entry name" value="Spore Coat Polysaccharide Biosynthesis Protein SpsA, Chain A"/>
    <property type="match status" value="1"/>
</dbReference>
<dbReference type="EMBL" id="CP028811">
    <property type="protein sequence ID" value="AWA29772.1"/>
    <property type="molecule type" value="Genomic_DNA"/>
</dbReference>
<dbReference type="AlphaFoldDB" id="A0A2S0RGD3"/>
<evidence type="ECO:0000313" key="6">
    <source>
        <dbReference type="Proteomes" id="UP000244193"/>
    </source>
</evidence>
<dbReference type="Pfam" id="PF00535">
    <property type="entry name" value="Glycos_transf_2"/>
    <property type="match status" value="1"/>
</dbReference>
<evidence type="ECO:0000259" key="4">
    <source>
        <dbReference type="Pfam" id="PF00535"/>
    </source>
</evidence>
<proteinExistence type="inferred from homology"/>
<name>A0A2S0RGD3_9FLAO</name>
<protein>
    <recommendedName>
        <fullName evidence="4">Glycosyltransferase 2-like domain-containing protein</fullName>
    </recommendedName>
</protein>
<dbReference type="InterPro" id="IPR001173">
    <property type="entry name" value="Glyco_trans_2-like"/>
</dbReference>